<organism evidence="2 4">
    <name type="scientific">Medicago truncatula</name>
    <name type="common">Barrel medic</name>
    <name type="synonym">Medicago tribuloides</name>
    <dbReference type="NCBI Taxonomy" id="3880"/>
    <lineage>
        <taxon>Eukaryota</taxon>
        <taxon>Viridiplantae</taxon>
        <taxon>Streptophyta</taxon>
        <taxon>Embryophyta</taxon>
        <taxon>Tracheophyta</taxon>
        <taxon>Spermatophyta</taxon>
        <taxon>Magnoliopsida</taxon>
        <taxon>eudicotyledons</taxon>
        <taxon>Gunneridae</taxon>
        <taxon>Pentapetalae</taxon>
        <taxon>rosids</taxon>
        <taxon>fabids</taxon>
        <taxon>Fabales</taxon>
        <taxon>Fabaceae</taxon>
        <taxon>Papilionoideae</taxon>
        <taxon>50 kb inversion clade</taxon>
        <taxon>NPAAA clade</taxon>
        <taxon>Hologalegina</taxon>
        <taxon>IRL clade</taxon>
        <taxon>Trifolieae</taxon>
        <taxon>Medicago</taxon>
    </lineage>
</organism>
<dbReference type="HOGENOM" id="CLU_2835007_0_0_1"/>
<evidence type="ECO:0000313" key="4">
    <source>
        <dbReference type="Proteomes" id="UP000002051"/>
    </source>
</evidence>
<name>G7K2Z1_MEDTR</name>
<dbReference type="AlphaFoldDB" id="G7K2Z1"/>
<accession>G7K2Z1</accession>
<evidence type="ECO:0000256" key="1">
    <source>
        <dbReference type="SAM" id="Phobius"/>
    </source>
</evidence>
<dbReference type="EMBL" id="CM001221">
    <property type="protein sequence ID" value="AET00056.1"/>
    <property type="molecule type" value="Genomic_DNA"/>
</dbReference>
<feature type="transmembrane region" description="Helical" evidence="1">
    <location>
        <begin position="7"/>
        <end position="28"/>
    </location>
</feature>
<reference evidence="2 4" key="2">
    <citation type="journal article" date="2014" name="BMC Genomics">
        <title>An improved genome release (version Mt4.0) for the model legume Medicago truncatula.</title>
        <authorList>
            <person name="Tang H."/>
            <person name="Krishnakumar V."/>
            <person name="Bidwell S."/>
            <person name="Rosen B."/>
            <person name="Chan A."/>
            <person name="Zhou S."/>
            <person name="Gentzbittel L."/>
            <person name="Childs K.L."/>
            <person name="Yandell M."/>
            <person name="Gundlach H."/>
            <person name="Mayer K.F."/>
            <person name="Schwartz D.C."/>
            <person name="Town C.D."/>
        </authorList>
    </citation>
    <scope>GENOME REANNOTATION</scope>
    <source>
        <strain evidence="3 4">cv. Jemalong A17</strain>
    </source>
</reference>
<keyword evidence="1 2" id="KW-0812">Transmembrane</keyword>
<protein>
    <submittedName>
        <fullName evidence="2">Transmembrane protein, putative</fullName>
    </submittedName>
</protein>
<proteinExistence type="predicted"/>
<keyword evidence="1" id="KW-0472">Membrane</keyword>
<gene>
    <name evidence="2" type="ordered locus">MTR_5g087880</name>
</gene>
<keyword evidence="4" id="KW-1185">Reference proteome</keyword>
<dbReference type="Proteomes" id="UP000002051">
    <property type="component" value="Chromosome 5"/>
</dbReference>
<keyword evidence="1" id="KW-1133">Transmembrane helix</keyword>
<sequence>MPVLIKAFFGSLEGMGGFSFFAAGAVYIPSLKLHGEDGPPNTDGTRGGAKLYILIGISFDSEATTN</sequence>
<evidence type="ECO:0000313" key="2">
    <source>
        <dbReference type="EMBL" id="AET00056.1"/>
    </source>
</evidence>
<dbReference type="PaxDb" id="3880-AET00056"/>
<dbReference type="EnsemblPlants" id="AET00056">
    <property type="protein sequence ID" value="AET00056"/>
    <property type="gene ID" value="MTR_5g087880"/>
</dbReference>
<reference evidence="2 4" key="1">
    <citation type="journal article" date="2011" name="Nature">
        <title>The Medicago genome provides insight into the evolution of rhizobial symbioses.</title>
        <authorList>
            <person name="Young N.D."/>
            <person name="Debelle F."/>
            <person name="Oldroyd G.E."/>
            <person name="Geurts R."/>
            <person name="Cannon S.B."/>
            <person name="Udvardi M.K."/>
            <person name="Benedito V.A."/>
            <person name="Mayer K.F."/>
            <person name="Gouzy J."/>
            <person name="Schoof H."/>
            <person name="Van de Peer Y."/>
            <person name="Proost S."/>
            <person name="Cook D.R."/>
            <person name="Meyers B.C."/>
            <person name="Spannagl M."/>
            <person name="Cheung F."/>
            <person name="De Mita S."/>
            <person name="Krishnakumar V."/>
            <person name="Gundlach H."/>
            <person name="Zhou S."/>
            <person name="Mudge J."/>
            <person name="Bharti A.K."/>
            <person name="Murray J.D."/>
            <person name="Naoumkina M.A."/>
            <person name="Rosen B."/>
            <person name="Silverstein K.A."/>
            <person name="Tang H."/>
            <person name="Rombauts S."/>
            <person name="Zhao P.X."/>
            <person name="Zhou P."/>
            <person name="Barbe V."/>
            <person name="Bardou P."/>
            <person name="Bechner M."/>
            <person name="Bellec A."/>
            <person name="Berger A."/>
            <person name="Berges H."/>
            <person name="Bidwell S."/>
            <person name="Bisseling T."/>
            <person name="Choisne N."/>
            <person name="Couloux A."/>
            <person name="Denny R."/>
            <person name="Deshpande S."/>
            <person name="Dai X."/>
            <person name="Doyle J.J."/>
            <person name="Dudez A.M."/>
            <person name="Farmer A.D."/>
            <person name="Fouteau S."/>
            <person name="Franken C."/>
            <person name="Gibelin C."/>
            <person name="Gish J."/>
            <person name="Goldstein S."/>
            <person name="Gonzalez A.J."/>
            <person name="Green P.J."/>
            <person name="Hallab A."/>
            <person name="Hartog M."/>
            <person name="Hua A."/>
            <person name="Humphray S.J."/>
            <person name="Jeong D.H."/>
            <person name="Jing Y."/>
            <person name="Jocker A."/>
            <person name="Kenton S.M."/>
            <person name="Kim D.J."/>
            <person name="Klee K."/>
            <person name="Lai H."/>
            <person name="Lang C."/>
            <person name="Lin S."/>
            <person name="Macmil S.L."/>
            <person name="Magdelenat G."/>
            <person name="Matthews L."/>
            <person name="McCorrison J."/>
            <person name="Monaghan E.L."/>
            <person name="Mun J.H."/>
            <person name="Najar F.Z."/>
            <person name="Nicholson C."/>
            <person name="Noirot C."/>
            <person name="O'Bleness M."/>
            <person name="Paule C.R."/>
            <person name="Poulain J."/>
            <person name="Prion F."/>
            <person name="Qin B."/>
            <person name="Qu C."/>
            <person name="Retzel E.F."/>
            <person name="Riddle C."/>
            <person name="Sallet E."/>
            <person name="Samain S."/>
            <person name="Samson N."/>
            <person name="Sanders I."/>
            <person name="Saurat O."/>
            <person name="Scarpelli C."/>
            <person name="Schiex T."/>
            <person name="Segurens B."/>
            <person name="Severin A.J."/>
            <person name="Sherrier D.J."/>
            <person name="Shi R."/>
            <person name="Sims S."/>
            <person name="Singer S.R."/>
            <person name="Sinharoy S."/>
            <person name="Sterck L."/>
            <person name="Viollet A."/>
            <person name="Wang B.B."/>
            <person name="Wang K."/>
            <person name="Wang M."/>
            <person name="Wang X."/>
            <person name="Warfsmann J."/>
            <person name="Weissenbach J."/>
            <person name="White D.D."/>
            <person name="White J.D."/>
            <person name="Wiley G.B."/>
            <person name="Wincker P."/>
            <person name="Xing Y."/>
            <person name="Yang L."/>
            <person name="Yao Z."/>
            <person name="Ying F."/>
            <person name="Zhai J."/>
            <person name="Zhou L."/>
            <person name="Zuber A."/>
            <person name="Denarie J."/>
            <person name="Dixon R.A."/>
            <person name="May G.D."/>
            <person name="Schwartz D.C."/>
            <person name="Rogers J."/>
            <person name="Quetier F."/>
            <person name="Town C.D."/>
            <person name="Roe B.A."/>
        </authorList>
    </citation>
    <scope>NUCLEOTIDE SEQUENCE [LARGE SCALE GENOMIC DNA]</scope>
    <source>
        <strain evidence="2">A17</strain>
        <strain evidence="3 4">cv. Jemalong A17</strain>
    </source>
</reference>
<evidence type="ECO:0000313" key="3">
    <source>
        <dbReference type="EnsemblPlants" id="AET00056"/>
    </source>
</evidence>
<reference evidence="3" key="3">
    <citation type="submission" date="2015-04" db="UniProtKB">
        <authorList>
            <consortium name="EnsemblPlants"/>
        </authorList>
    </citation>
    <scope>IDENTIFICATION</scope>
    <source>
        <strain evidence="3">cv. Jemalong A17</strain>
    </source>
</reference>